<dbReference type="InterPro" id="IPR018389">
    <property type="entry name" value="DctP_fam"/>
</dbReference>
<dbReference type="OrthoDB" id="8688739at2"/>
<dbReference type="InterPro" id="IPR038404">
    <property type="entry name" value="TRAP_DctP_sf"/>
</dbReference>
<dbReference type="Proteomes" id="UP000184226">
    <property type="component" value="Unassembled WGS sequence"/>
</dbReference>
<proteinExistence type="predicted"/>
<accession>A0A1M5QG50</accession>
<dbReference type="STRING" id="658167.SAMN04488135_102267"/>
<dbReference type="RefSeq" id="WP_073101913.1">
    <property type="nucleotide sequence ID" value="NZ_FQXE01000002.1"/>
</dbReference>
<dbReference type="NCBIfam" id="NF037995">
    <property type="entry name" value="TRAP_S1"/>
    <property type="match status" value="1"/>
</dbReference>
<gene>
    <name evidence="3" type="ORF">SAMN04488135_102267</name>
</gene>
<dbReference type="GO" id="GO:0055085">
    <property type="term" value="P:transmembrane transport"/>
    <property type="evidence" value="ECO:0007669"/>
    <property type="project" value="InterPro"/>
</dbReference>
<dbReference type="PANTHER" id="PTHR33376">
    <property type="match status" value="1"/>
</dbReference>
<organism evidence="3 4">
    <name type="scientific">Pollutimonas bauzanensis</name>
    <dbReference type="NCBI Taxonomy" id="658167"/>
    <lineage>
        <taxon>Bacteria</taxon>
        <taxon>Pseudomonadati</taxon>
        <taxon>Pseudomonadota</taxon>
        <taxon>Betaproteobacteria</taxon>
        <taxon>Burkholderiales</taxon>
        <taxon>Alcaligenaceae</taxon>
        <taxon>Pollutimonas</taxon>
    </lineage>
</organism>
<feature type="signal peptide" evidence="2">
    <location>
        <begin position="1"/>
        <end position="27"/>
    </location>
</feature>
<protein>
    <submittedName>
        <fullName evidence="3">TRAP-type C4-dicarboxylate transport system, substrate-binding protein</fullName>
    </submittedName>
</protein>
<reference evidence="3 4" key="1">
    <citation type="submission" date="2016-11" db="EMBL/GenBank/DDBJ databases">
        <authorList>
            <person name="Jaros S."/>
            <person name="Januszkiewicz K."/>
            <person name="Wedrychowicz H."/>
        </authorList>
    </citation>
    <scope>NUCLEOTIDE SEQUENCE [LARGE SCALE GENOMIC DNA]</scope>
    <source>
        <strain evidence="3 4">CGMCC 1.10190</strain>
    </source>
</reference>
<keyword evidence="1 2" id="KW-0732">Signal</keyword>
<evidence type="ECO:0000256" key="1">
    <source>
        <dbReference type="ARBA" id="ARBA00022729"/>
    </source>
</evidence>
<evidence type="ECO:0000256" key="2">
    <source>
        <dbReference type="SAM" id="SignalP"/>
    </source>
</evidence>
<dbReference type="PANTHER" id="PTHR33376:SF15">
    <property type="entry name" value="BLL6794 PROTEIN"/>
    <property type="match status" value="1"/>
</dbReference>
<dbReference type="Gene3D" id="3.40.190.170">
    <property type="entry name" value="Bacterial extracellular solute-binding protein, family 7"/>
    <property type="match status" value="1"/>
</dbReference>
<evidence type="ECO:0000313" key="3">
    <source>
        <dbReference type="EMBL" id="SHH13042.1"/>
    </source>
</evidence>
<dbReference type="EMBL" id="FQXE01000002">
    <property type="protein sequence ID" value="SHH13042.1"/>
    <property type="molecule type" value="Genomic_DNA"/>
</dbReference>
<dbReference type="Pfam" id="PF03480">
    <property type="entry name" value="DctP"/>
    <property type="match status" value="1"/>
</dbReference>
<dbReference type="AlphaFoldDB" id="A0A1M5QG50"/>
<evidence type="ECO:0000313" key="4">
    <source>
        <dbReference type="Proteomes" id="UP000184226"/>
    </source>
</evidence>
<sequence>MKHASTLRRVGAALLTLAMLPPAAAMAQGKTFRLTIASSHPTTLPWVGLMSTVFVPEVTKRVEALGKGYRVQWQEAYGGQLYKMNATLTSVEQGVTDIGWVFHNLEAAKMPLAQFGTVTPFTTDDIRVILDVANELNETMPALRAEWERNNTVFLGATGVDTYHLFTKAPVKAYADIAGRRISAPGSIGLWLRGSNAVAIDGSLTSYYTDIQTGVSDGVISIATGILPNRIYEVAPYVTTVGIGGLYIGGIAINKDTWDGLPPEVQQIVKDVGKEYSRVLGETLMERYEAALTQMAELGAAQNPPVAITPLPPQEREAWIRTMPNLAADWVKANGRQGAAAKDIVIAYMNALRKRGVTPARNWDQEL</sequence>
<keyword evidence="4" id="KW-1185">Reference proteome</keyword>
<feature type="chain" id="PRO_5012138341" evidence="2">
    <location>
        <begin position="28"/>
        <end position="367"/>
    </location>
</feature>
<dbReference type="CDD" id="cd13666">
    <property type="entry name" value="PBP2_TRAP_DctP_like_1"/>
    <property type="match status" value="1"/>
</dbReference>
<name>A0A1M5QG50_9BURK</name>